<accession>A0AA96JQD0</accession>
<dbReference type="PANTHER" id="PTHR34310:SF9">
    <property type="entry name" value="BLR5716 PROTEIN"/>
    <property type="match status" value="1"/>
</dbReference>
<dbReference type="KEGG" id="nall:PP769_10100"/>
<dbReference type="Pfam" id="PF04248">
    <property type="entry name" value="NTP_transf_9"/>
    <property type="match status" value="1"/>
</dbReference>
<dbReference type="PANTHER" id="PTHR34310">
    <property type="entry name" value="DUF427 DOMAIN PROTEIN (AFU_ORTHOLOGUE AFUA_3G02220)"/>
    <property type="match status" value="1"/>
</dbReference>
<sequence length="123" mass="13501">MTAPSHPHAITITPNPNRVKVTFNGTVIADTRRALTLREGPVPPAHYLPREDVTMSCLRPTTHSTHCPFKGDASYFSVSVEGKTAENAVWTYETPLASVADIKNYVAFYPEKMDAIEELPSAS</sequence>
<proteinExistence type="predicted"/>
<organism evidence="2 3">
    <name type="scientific">Candidatus Nitrospira allomarina</name>
    <dbReference type="NCBI Taxonomy" id="3020900"/>
    <lineage>
        <taxon>Bacteria</taxon>
        <taxon>Pseudomonadati</taxon>
        <taxon>Nitrospirota</taxon>
        <taxon>Nitrospiria</taxon>
        <taxon>Nitrospirales</taxon>
        <taxon>Nitrospiraceae</taxon>
        <taxon>Nitrospira</taxon>
    </lineage>
</organism>
<name>A0AA96JQD0_9BACT</name>
<evidence type="ECO:0000313" key="3">
    <source>
        <dbReference type="Proteomes" id="UP001302719"/>
    </source>
</evidence>
<dbReference type="AlphaFoldDB" id="A0AA96JQD0"/>
<evidence type="ECO:0000313" key="2">
    <source>
        <dbReference type="EMBL" id="WNM56337.1"/>
    </source>
</evidence>
<evidence type="ECO:0000259" key="1">
    <source>
        <dbReference type="Pfam" id="PF04248"/>
    </source>
</evidence>
<gene>
    <name evidence="2" type="ORF">PP769_10100</name>
</gene>
<feature type="domain" description="DUF427" evidence="1">
    <location>
        <begin position="19"/>
        <end position="111"/>
    </location>
</feature>
<dbReference type="EMBL" id="CP116967">
    <property type="protein sequence ID" value="WNM56337.1"/>
    <property type="molecule type" value="Genomic_DNA"/>
</dbReference>
<reference evidence="2 3" key="1">
    <citation type="submission" date="2023-01" db="EMBL/GenBank/DDBJ databases">
        <title>Cultivation and genomic characterization of new, ubiquitous marine nitrite-oxidizing bacteria from the Nitrospirales.</title>
        <authorList>
            <person name="Mueller A.J."/>
            <person name="Daebeler A."/>
            <person name="Herbold C.W."/>
            <person name="Kirkegaard R.H."/>
            <person name="Daims H."/>
        </authorList>
    </citation>
    <scope>NUCLEOTIDE SEQUENCE [LARGE SCALE GENOMIC DNA]</scope>
    <source>
        <strain evidence="2 3">VA</strain>
    </source>
</reference>
<protein>
    <submittedName>
        <fullName evidence="2">DUF427 domain-containing protein</fullName>
    </submittedName>
</protein>
<dbReference type="Gene3D" id="2.170.150.40">
    <property type="entry name" value="Domain of unknown function (DUF427)"/>
    <property type="match status" value="1"/>
</dbReference>
<dbReference type="RefSeq" id="WP_312639920.1">
    <property type="nucleotide sequence ID" value="NZ_CP116967.1"/>
</dbReference>
<keyword evidence="3" id="KW-1185">Reference proteome</keyword>
<dbReference type="InterPro" id="IPR007361">
    <property type="entry name" value="DUF427"/>
</dbReference>
<dbReference type="InterPro" id="IPR038694">
    <property type="entry name" value="DUF427_sf"/>
</dbReference>
<dbReference type="Proteomes" id="UP001302719">
    <property type="component" value="Chromosome"/>
</dbReference>